<evidence type="ECO:0000313" key="2">
    <source>
        <dbReference type="Proteomes" id="UP000016608"/>
    </source>
</evidence>
<gene>
    <name evidence="1" type="ORF">HMPREF0373_00640</name>
</gene>
<evidence type="ECO:0000313" key="1">
    <source>
        <dbReference type="EMBL" id="ERK50580.1"/>
    </source>
</evidence>
<dbReference type="EMBL" id="AWVJ01000047">
    <property type="protein sequence ID" value="ERK50580.1"/>
    <property type="molecule type" value="Genomic_DNA"/>
</dbReference>
<keyword evidence="2" id="KW-1185">Reference proteome</keyword>
<comment type="caution">
    <text evidence="1">The sequence shown here is derived from an EMBL/GenBank/DDBJ whole genome shotgun (WGS) entry which is preliminary data.</text>
</comment>
<organism evidence="1 2">
    <name type="scientific">Eubacterium ramulus ATCC 29099</name>
    <dbReference type="NCBI Taxonomy" id="1256908"/>
    <lineage>
        <taxon>Bacteria</taxon>
        <taxon>Bacillati</taxon>
        <taxon>Bacillota</taxon>
        <taxon>Clostridia</taxon>
        <taxon>Eubacteriales</taxon>
        <taxon>Eubacteriaceae</taxon>
        <taxon>Eubacterium</taxon>
    </lineage>
</organism>
<dbReference type="Proteomes" id="UP000016608">
    <property type="component" value="Unassembled WGS sequence"/>
</dbReference>
<reference evidence="1 2" key="1">
    <citation type="submission" date="2013-06" db="EMBL/GenBank/DDBJ databases">
        <authorList>
            <person name="Weinstock G."/>
            <person name="Sodergren E."/>
            <person name="Lobos E.A."/>
            <person name="Fulton L."/>
            <person name="Fulton R."/>
            <person name="Courtney L."/>
            <person name="Fronick C."/>
            <person name="O'Laughlin M."/>
            <person name="Godfrey J."/>
            <person name="Wilson R.M."/>
            <person name="Miner T."/>
            <person name="Farmer C."/>
            <person name="Delehaunty K."/>
            <person name="Cordes M."/>
            <person name="Minx P."/>
            <person name="Tomlinson C."/>
            <person name="Chen J."/>
            <person name="Wollam A."/>
            <person name="Pepin K.H."/>
            <person name="Bhonagiri V."/>
            <person name="Zhang X."/>
            <person name="Warren W."/>
            <person name="Mitreva M."/>
            <person name="Mardis E.R."/>
            <person name="Wilson R.K."/>
        </authorList>
    </citation>
    <scope>NUCLEOTIDE SEQUENCE [LARGE SCALE GENOMIC DNA]</scope>
    <source>
        <strain evidence="1 2">ATCC 29099</strain>
    </source>
</reference>
<protein>
    <submittedName>
        <fullName evidence="1">Uncharacterized protein</fullName>
    </submittedName>
</protein>
<sequence>MVLLHTALGINHFSNLGKMVIYRAMTIFINSLPVPVGSRSRFLN</sequence>
<dbReference type="AlphaFoldDB" id="U2PJ67"/>
<proteinExistence type="predicted"/>
<accession>U2PJ67</accession>
<dbReference type="HOGENOM" id="CLU_3216435_0_0_9"/>
<name>U2PJ67_EUBRA</name>